<dbReference type="AlphaFoldDB" id="A0A934KP11"/>
<gene>
    <name evidence="2" type="ORF">JF887_13650</name>
</gene>
<dbReference type="InterPro" id="IPR010852">
    <property type="entry name" value="ABATE"/>
</dbReference>
<comment type="caution">
    <text evidence="2">The sequence shown here is derived from an EMBL/GenBank/DDBJ whole genome shotgun (WGS) entry which is preliminary data.</text>
</comment>
<feature type="domain" description="Zinc finger CGNR" evidence="1">
    <location>
        <begin position="137"/>
        <end position="180"/>
    </location>
</feature>
<dbReference type="SUPFAM" id="SSF160904">
    <property type="entry name" value="Jann2411-like"/>
    <property type="match status" value="1"/>
</dbReference>
<sequence>MDDPPATRQPAPGGLALVQDFVNSTELPGGWDELADVALTASWLRAHGFELTPDEAQRRRIVETRENLRTVLGVNSGQPLPEAAAARLGKLLDAASVHPAVGAEGVRLASPSLGADGFLAAILTALLESSITGTFRRLKVCRSDSCQWTFYDSSKNGCGAWCSMRVCGARAKAKAYRERHRAGAESAVPGATAPA</sequence>
<evidence type="ECO:0000313" key="2">
    <source>
        <dbReference type="EMBL" id="MBJ7610458.1"/>
    </source>
</evidence>
<name>A0A934KP11_9BACT</name>
<dbReference type="Pfam" id="PF07336">
    <property type="entry name" value="ABATE"/>
    <property type="match status" value="1"/>
</dbReference>
<dbReference type="PANTHER" id="PTHR35525">
    <property type="entry name" value="BLL6575 PROTEIN"/>
    <property type="match status" value="1"/>
</dbReference>
<accession>A0A934KP11</accession>
<proteinExistence type="predicted"/>
<dbReference type="Proteomes" id="UP000614410">
    <property type="component" value="Unassembled WGS sequence"/>
</dbReference>
<dbReference type="Gene3D" id="1.10.3300.10">
    <property type="entry name" value="Jann2411-like domain"/>
    <property type="match status" value="1"/>
</dbReference>
<dbReference type="EMBL" id="JAEKNN010000062">
    <property type="protein sequence ID" value="MBJ7610458.1"/>
    <property type="molecule type" value="Genomic_DNA"/>
</dbReference>
<protein>
    <submittedName>
        <fullName evidence="2">CGNR zinc finger domain-containing protein</fullName>
    </submittedName>
</protein>
<dbReference type="Pfam" id="PF11706">
    <property type="entry name" value="zf-CGNR"/>
    <property type="match status" value="1"/>
</dbReference>
<organism evidence="2 3">
    <name type="scientific">Candidatus Amunia macphersoniae</name>
    <dbReference type="NCBI Taxonomy" id="3127014"/>
    <lineage>
        <taxon>Bacteria</taxon>
        <taxon>Bacillati</taxon>
        <taxon>Candidatus Dormiibacterota</taxon>
        <taxon>Candidatus Dormibacteria</taxon>
        <taxon>Candidatus Aeolococcales</taxon>
        <taxon>Candidatus Aeolococcaceae</taxon>
        <taxon>Candidatus Amunia</taxon>
    </lineage>
</organism>
<dbReference type="InterPro" id="IPR023286">
    <property type="entry name" value="ABATE_dom_sf"/>
</dbReference>
<reference evidence="2 3" key="1">
    <citation type="submission" date="2020-10" db="EMBL/GenBank/DDBJ databases">
        <title>Ca. Dormibacterota MAGs.</title>
        <authorList>
            <person name="Montgomery K."/>
        </authorList>
    </citation>
    <scope>NUCLEOTIDE SEQUENCE [LARGE SCALE GENOMIC DNA]</scope>
    <source>
        <strain evidence="2">Mitchell_Peninsula_5</strain>
    </source>
</reference>
<evidence type="ECO:0000313" key="3">
    <source>
        <dbReference type="Proteomes" id="UP000614410"/>
    </source>
</evidence>
<dbReference type="InterPro" id="IPR021005">
    <property type="entry name" value="Znf_CGNR"/>
</dbReference>
<dbReference type="PANTHER" id="PTHR35525:SF3">
    <property type="entry name" value="BLL6575 PROTEIN"/>
    <property type="match status" value="1"/>
</dbReference>
<evidence type="ECO:0000259" key="1">
    <source>
        <dbReference type="Pfam" id="PF11706"/>
    </source>
</evidence>